<gene>
    <name evidence="3" type="ORF">C4N22_12300</name>
</gene>
<feature type="transmembrane region" description="Helical" evidence="2">
    <location>
        <begin position="453"/>
        <end position="470"/>
    </location>
</feature>
<feature type="compositionally biased region" description="Basic and acidic residues" evidence="1">
    <location>
        <begin position="283"/>
        <end position="293"/>
    </location>
</feature>
<sequence>MPKEDKRRKELTQEEIAAEKFRTFFSTSVAQVPEAMSRREEEETPPKRGLFGGLFQRGKPEPETKKPAERGLELPPTGEIVLGDDAEEPQADLELVLEPEEAAAEQPVMPEPKKQPVPATPEKAPQEPAKPEAPAPEPVKPAEPAKPAEPVKKEKPENKATAPAPSNETKKQKLDQSAASRSAMEQREDEEMKELKAMLFGKPKAPAKSAPKQTETLPASPLTGLVFAEDKAAPEPPKTPAEPEKTPEKLPVTSQPTPRMETAAEPESGKEKTTEIPAFRFFGKADDEVKAPTRETAPGPDDSMSLPLIGLDNEGNPSEEPPVEALKAAPAAEASTAEVPVDGTPAAEAEPAGEEAPATPEEVGEKLRKMGAALTLRCVLGGILAAVLLHFGLVAEGLLAPLAALDPVVAPAAFYAANLLFLAAAMAVAAPVLRDGLLGLKKDGRPSSDTMPALAACAALLEAVVALLNAQSYQTSSFTILSGIAALGLFMALLGSRVQLAAVKGGYDLAMSEPEHRGAYRVKDKDLIRMLSRSLDQKDPWILLSRPTDWDEKLVEQSFGERASERRARKTAYILLAAGVLAGLVFLLFGGGISGGAAALTAILCMGAPLSSTLVAGVASLRLQRTAAAAGAVIPGWAAVEELGGVDTVQVDADELFTADSAMLEDIRIFKGGRIDRAILYSASVLNQSCAALRGLFRQIIEDRTDILYPIKDLEVHQGLGFAAWCDNNRVLIGNRAYMEREGVPLPELEYEQKHSQNGTLQILYLAVSGNLHAMFVLHYVGGRNAARGLEMLQKENIRLLVSCEDPSLTARQIAEVYHLPEGMVTLLDQEQCTSLAAAEQAAPAAENAETCCMIHTQGFASLTGGLRAAEQAQNAENSATTVQLVSVWFSVVIGVLLTYAGSVGMLSVVMVLMYQAAWSALSLAVCALKQHNG</sequence>
<organism evidence="3 4">
    <name type="scientific">Faecalibacterium prausnitzii</name>
    <dbReference type="NCBI Taxonomy" id="853"/>
    <lineage>
        <taxon>Bacteria</taxon>
        <taxon>Bacillati</taxon>
        <taxon>Bacillota</taxon>
        <taxon>Clostridia</taxon>
        <taxon>Eubacteriales</taxon>
        <taxon>Oscillospiraceae</taxon>
        <taxon>Faecalibacterium</taxon>
    </lineage>
</organism>
<evidence type="ECO:0000313" key="3">
    <source>
        <dbReference type="EMBL" id="RAW56906.1"/>
    </source>
</evidence>
<evidence type="ECO:0000256" key="2">
    <source>
        <dbReference type="SAM" id="Phobius"/>
    </source>
</evidence>
<evidence type="ECO:0000256" key="1">
    <source>
        <dbReference type="SAM" id="MobiDB-lite"/>
    </source>
</evidence>
<dbReference type="OrthoDB" id="1862699at2"/>
<feature type="compositionally biased region" description="Basic and acidic residues" evidence="1">
    <location>
        <begin position="36"/>
        <end position="46"/>
    </location>
</feature>
<dbReference type="Gene3D" id="3.40.1110.10">
    <property type="entry name" value="Calcium-transporting ATPase, cytoplasmic domain N"/>
    <property type="match status" value="1"/>
</dbReference>
<dbReference type="Gene3D" id="3.40.50.1000">
    <property type="entry name" value="HAD superfamily/HAD-like"/>
    <property type="match status" value="1"/>
</dbReference>
<feature type="compositionally biased region" description="Basic and acidic residues" evidence="1">
    <location>
        <begin position="58"/>
        <end position="72"/>
    </location>
</feature>
<feature type="transmembrane region" description="Helical" evidence="2">
    <location>
        <begin position="597"/>
        <end position="619"/>
    </location>
</feature>
<feature type="transmembrane region" description="Helical" evidence="2">
    <location>
        <begin position="413"/>
        <end position="433"/>
    </location>
</feature>
<feature type="compositionally biased region" description="Pro residues" evidence="1">
    <location>
        <begin position="131"/>
        <end position="141"/>
    </location>
</feature>
<keyword evidence="2" id="KW-0812">Transmembrane</keyword>
<feature type="compositionally biased region" description="Low complexity" evidence="1">
    <location>
        <begin position="202"/>
        <end position="212"/>
    </location>
</feature>
<keyword evidence="2" id="KW-0472">Membrane</keyword>
<feature type="compositionally biased region" description="Acidic residues" evidence="1">
    <location>
        <begin position="82"/>
        <end position="103"/>
    </location>
</feature>
<feature type="transmembrane region" description="Helical" evidence="2">
    <location>
        <begin position="374"/>
        <end position="393"/>
    </location>
</feature>
<comment type="caution">
    <text evidence="3">The sequence shown here is derived from an EMBL/GenBank/DDBJ whole genome shotgun (WGS) entry which is preliminary data.</text>
</comment>
<dbReference type="EMBL" id="PRLE01000009">
    <property type="protein sequence ID" value="RAW56906.1"/>
    <property type="molecule type" value="Genomic_DNA"/>
</dbReference>
<proteinExistence type="predicted"/>
<dbReference type="PANTHER" id="PTHR24216:SF65">
    <property type="entry name" value="PAXILLIN-LIKE PROTEIN 1"/>
    <property type="match status" value="1"/>
</dbReference>
<feature type="region of interest" description="Disordered" evidence="1">
    <location>
        <begin position="32"/>
        <end position="364"/>
    </location>
</feature>
<reference evidence="3 4" key="1">
    <citation type="submission" date="2018-02" db="EMBL/GenBank/DDBJ databases">
        <title>Complete genome sequencing of Faecalibacterium prausnitzii strains isolated from the human gut.</title>
        <authorList>
            <person name="Fitzgerald B.C."/>
            <person name="Shkoporov A.N."/>
            <person name="Ross P.R."/>
            <person name="Hill C."/>
        </authorList>
    </citation>
    <scope>NUCLEOTIDE SEQUENCE [LARGE SCALE GENOMIC DNA]</scope>
    <source>
        <strain evidence="3 4">APC923/61-1</strain>
    </source>
</reference>
<name>A0A329U753_9FIRM</name>
<dbReference type="InterPro" id="IPR023214">
    <property type="entry name" value="HAD_sf"/>
</dbReference>
<dbReference type="PANTHER" id="PTHR24216">
    <property type="entry name" value="PAXILLIN-RELATED"/>
    <property type="match status" value="1"/>
</dbReference>
<dbReference type="AlphaFoldDB" id="A0A329U753"/>
<feature type="transmembrane region" description="Helical" evidence="2">
    <location>
        <begin position="572"/>
        <end position="591"/>
    </location>
</feature>
<feature type="compositionally biased region" description="Basic and acidic residues" evidence="1">
    <location>
        <begin position="149"/>
        <end position="158"/>
    </location>
</feature>
<dbReference type="RefSeq" id="WP_112149164.1">
    <property type="nucleotide sequence ID" value="NZ_PRLE01000009.1"/>
</dbReference>
<dbReference type="InterPro" id="IPR023299">
    <property type="entry name" value="ATPase_P-typ_cyto_dom_N"/>
</dbReference>
<dbReference type="Proteomes" id="UP000250583">
    <property type="component" value="Unassembled WGS sequence"/>
</dbReference>
<dbReference type="GO" id="GO:0000166">
    <property type="term" value="F:nucleotide binding"/>
    <property type="evidence" value="ECO:0007669"/>
    <property type="project" value="InterPro"/>
</dbReference>
<feature type="transmembrane region" description="Helical" evidence="2">
    <location>
        <begin position="476"/>
        <end position="494"/>
    </location>
</feature>
<feature type="transmembrane region" description="Helical" evidence="2">
    <location>
        <begin position="888"/>
        <end position="915"/>
    </location>
</feature>
<feature type="compositionally biased region" description="Low complexity" evidence="1">
    <location>
        <begin position="323"/>
        <end position="361"/>
    </location>
</feature>
<accession>A0A329U753</accession>
<keyword evidence="2" id="KW-1133">Transmembrane helix</keyword>
<protein>
    <submittedName>
        <fullName evidence="3">Cell envelope biogenesis protein OmpA</fullName>
    </submittedName>
</protein>
<evidence type="ECO:0000313" key="4">
    <source>
        <dbReference type="Proteomes" id="UP000250583"/>
    </source>
</evidence>